<evidence type="ECO:0000313" key="8">
    <source>
        <dbReference type="Proteomes" id="UP000008493"/>
    </source>
</evidence>
<feature type="compositionally biased region" description="Basic and acidic residues" evidence="5">
    <location>
        <begin position="982"/>
        <end position="995"/>
    </location>
</feature>
<dbReference type="GO" id="GO:0070939">
    <property type="term" value="C:Dsl1/NZR complex"/>
    <property type="evidence" value="ECO:0007669"/>
    <property type="project" value="TreeGrafter"/>
</dbReference>
<protein>
    <recommendedName>
        <fullName evidence="6">Sec39 domain-containing protein</fullName>
    </recommendedName>
</protein>
<gene>
    <name evidence="7" type="ORF">AGABI1DRAFT_66322</name>
</gene>
<evidence type="ECO:0000256" key="5">
    <source>
        <dbReference type="SAM" id="MobiDB-lite"/>
    </source>
</evidence>
<dbReference type="eggNOG" id="KOG1797">
    <property type="taxonomic scope" value="Eukaryota"/>
</dbReference>
<dbReference type="Pfam" id="PF08314">
    <property type="entry name" value="Sec39"/>
    <property type="match status" value="1"/>
</dbReference>
<keyword evidence="2" id="KW-0813">Transport</keyword>
<proteinExistence type="predicted"/>
<dbReference type="InterPro" id="IPR013244">
    <property type="entry name" value="Sec39_domain"/>
</dbReference>
<sequence>MTSSTSNPSEQWVSISDADLTVDDVQIILGNVKDDLWVVAACVDRLCDSIPVQQALLQTGLSRTCSAIQRCKDALAMAPGTSSDEPREVSRSPIIAHFRSVPGDAQLCHLRSILLGRQDLLNTYTEIESKAPLVEGEDEGEGTEVEANVEEGSEDWDDPWAEDSTNKPTPTTVQRKPLPVPLSLSQFMNNELLWSACRLASLEWFDALRALLDRHGTYLWSLRLAILESIPEYAHPSEFQSLILKYDFTSNQELKPSPVPWRSEEDFVESKVVQQAMQESGTEISTGMRPVADALETTSHPEPLTGHELATWFKNRVGVIISSTGMIDIALALVQYGASQGIPGLDEVGEELSLLSRLTYDTPFADEKSDDWTLARWQSMDPPAVVRAYLVNSTPDSVPRDILRLVLPYLFVLEARAERAGKPDPEIHTRLLCDYVLTSPLEIVASIFDASKPTLPIPQRIIRDDEDLARLALACLYGSNSLNEWSTMSRIFECLPAWDYSQDEDDDGDVADTTIASLGAFVAPTTTRPHVSPTELMTFFKPLHITSLSRALDILDVHLEAGEIFSRWNVPAPLKWFLRGNDDAKEQQAWSNRMARRAGGLHDQLNKVVDWEWLLEDMMKLTGKSEAGIRNAFGLLSEEEVMRVFLAGLLSTGKFDIARSMLYGSRSKIRLEPEVIEEIVVTSSHELYDNASSGNCKVGDMKLAYDCLDVPPLSERLTREKEFIEATSRIASFNVLSRPGIPISPIEIRLTKDRLSLVSRVLSSNNDAYKHTEVILDLCYKLGFQGDAVAEVKALAMLADTALQAEDFVRAYENTLRMIDIVKQHHEAPTSSDIQKGKVEEMTEVCWIGCFQLGRQPEFADLKKKLQLIGSALELCPSEKLHDVLTVWKRLEKEDIVIREEDLHGITNGNGRTWGHAPVVTSQSLNTAASSLRAKLQQFHMPSPPLLSTPDAAALASRTFRSVTANFPFSVGPRSTTPSQASHREYESHQHRYDAGKGSQVSDSGHHRLDDVQAQATKVFSKGIGWLIGADDE</sequence>
<dbReference type="GeneID" id="18830576"/>
<dbReference type="GO" id="GO:0006890">
    <property type="term" value="P:retrograde vesicle-mediated transport, Golgi to endoplasmic reticulum"/>
    <property type="evidence" value="ECO:0007669"/>
    <property type="project" value="InterPro"/>
</dbReference>
<keyword evidence="3" id="KW-0256">Endoplasmic reticulum</keyword>
<dbReference type="HOGENOM" id="CLU_004262_0_0_1"/>
<feature type="region of interest" description="Disordered" evidence="5">
    <location>
        <begin position="132"/>
        <end position="174"/>
    </location>
</feature>
<dbReference type="OMA" id="ASEVCWV"/>
<organism evidence="7 8">
    <name type="scientific">Agaricus bisporus var. burnettii (strain JB137-S8 / ATCC MYA-4627 / FGSC 10392)</name>
    <name type="common">White button mushroom</name>
    <dbReference type="NCBI Taxonomy" id="597362"/>
    <lineage>
        <taxon>Eukaryota</taxon>
        <taxon>Fungi</taxon>
        <taxon>Dikarya</taxon>
        <taxon>Basidiomycota</taxon>
        <taxon>Agaricomycotina</taxon>
        <taxon>Agaricomycetes</taxon>
        <taxon>Agaricomycetidae</taxon>
        <taxon>Agaricales</taxon>
        <taxon>Agaricineae</taxon>
        <taxon>Agaricaceae</taxon>
        <taxon>Agaricus</taxon>
    </lineage>
</organism>
<reference evidence="8" key="1">
    <citation type="journal article" date="2012" name="Proc. Natl. Acad. Sci. U.S.A.">
        <title>Genome sequence of the button mushroom Agaricus bisporus reveals mechanisms governing adaptation to a humic-rich ecological niche.</title>
        <authorList>
            <person name="Morin E."/>
            <person name="Kohler A."/>
            <person name="Baker A.R."/>
            <person name="Foulongne-Oriol M."/>
            <person name="Lombard V."/>
            <person name="Nagy L.G."/>
            <person name="Ohm R.A."/>
            <person name="Patyshakuliyeva A."/>
            <person name="Brun A."/>
            <person name="Aerts A.L."/>
            <person name="Bailey A.M."/>
            <person name="Billette C."/>
            <person name="Coutinho P.M."/>
            <person name="Deakin G."/>
            <person name="Doddapaneni H."/>
            <person name="Floudas D."/>
            <person name="Grimwood J."/>
            <person name="Hilden K."/>
            <person name="Kuees U."/>
            <person name="LaButti K.M."/>
            <person name="Lapidus A."/>
            <person name="Lindquist E.A."/>
            <person name="Lucas S.M."/>
            <person name="Murat C."/>
            <person name="Riley R.W."/>
            <person name="Salamov A.A."/>
            <person name="Schmutz J."/>
            <person name="Subramanian V."/>
            <person name="Woesten H.A.B."/>
            <person name="Xu J."/>
            <person name="Eastwood D.C."/>
            <person name="Foster G.D."/>
            <person name="Sonnenberg A.S."/>
            <person name="Cullen D."/>
            <person name="de Vries R.P."/>
            <person name="Lundell T."/>
            <person name="Hibbett D.S."/>
            <person name="Henrissat B."/>
            <person name="Burton K.S."/>
            <person name="Kerrigan R.W."/>
            <person name="Challen M.P."/>
            <person name="Grigoriev I.V."/>
            <person name="Martin F."/>
        </authorList>
    </citation>
    <scope>NUCLEOTIDE SEQUENCE [LARGE SCALE GENOMIC DNA]</scope>
    <source>
        <strain evidence="8">JB137-S8 / ATCC MYA-4627 / FGSC 10392</strain>
    </source>
</reference>
<dbReference type="OrthoDB" id="27490at2759"/>
<evidence type="ECO:0000313" key="7">
    <source>
        <dbReference type="EMBL" id="EKM83574.1"/>
    </source>
</evidence>
<dbReference type="AlphaFoldDB" id="K5W9R3"/>
<evidence type="ECO:0000259" key="6">
    <source>
        <dbReference type="Pfam" id="PF08314"/>
    </source>
</evidence>
<comment type="subcellular location">
    <subcellularLocation>
        <location evidence="1">Endoplasmic reticulum</location>
    </subcellularLocation>
</comment>
<dbReference type="Proteomes" id="UP000008493">
    <property type="component" value="Unassembled WGS sequence"/>
</dbReference>
<feature type="compositionally biased region" description="Acidic residues" evidence="5">
    <location>
        <begin position="135"/>
        <end position="161"/>
    </location>
</feature>
<keyword evidence="4" id="KW-0653">Protein transport</keyword>
<accession>K5W9R3</accession>
<evidence type="ECO:0000256" key="4">
    <source>
        <dbReference type="ARBA" id="ARBA00022927"/>
    </source>
</evidence>
<evidence type="ECO:0000256" key="2">
    <source>
        <dbReference type="ARBA" id="ARBA00022448"/>
    </source>
</evidence>
<dbReference type="RefSeq" id="XP_007325123.1">
    <property type="nucleotide sequence ID" value="XM_007325061.1"/>
</dbReference>
<dbReference type="GO" id="GO:0015031">
    <property type="term" value="P:protein transport"/>
    <property type="evidence" value="ECO:0007669"/>
    <property type="project" value="UniProtKB-KW"/>
</dbReference>
<feature type="domain" description="Sec39" evidence="6">
    <location>
        <begin position="194"/>
        <end position="895"/>
    </location>
</feature>
<dbReference type="KEGG" id="abp:AGABI1DRAFT66322"/>
<evidence type="ECO:0000256" key="3">
    <source>
        <dbReference type="ARBA" id="ARBA00022824"/>
    </source>
</evidence>
<dbReference type="PANTHER" id="PTHR15922">
    <property type="entry name" value="NEUROBLASTOMA-AMPLIFIED SEQUENCE"/>
    <property type="match status" value="1"/>
</dbReference>
<dbReference type="STRING" id="597362.K5W9R3"/>
<evidence type="ECO:0000256" key="1">
    <source>
        <dbReference type="ARBA" id="ARBA00004240"/>
    </source>
</evidence>
<dbReference type="PANTHER" id="PTHR15922:SF2">
    <property type="entry name" value="NBAS SUBUNIT OF NRZ TETHERING COMPLEX"/>
    <property type="match status" value="1"/>
</dbReference>
<feature type="compositionally biased region" description="Polar residues" evidence="5">
    <location>
        <begin position="971"/>
        <end position="981"/>
    </location>
</feature>
<keyword evidence="8" id="KW-1185">Reference proteome</keyword>
<name>K5W9R3_AGABU</name>
<dbReference type="InParanoid" id="K5W9R3"/>
<dbReference type="GO" id="GO:0000149">
    <property type="term" value="F:SNARE binding"/>
    <property type="evidence" value="ECO:0007669"/>
    <property type="project" value="TreeGrafter"/>
</dbReference>
<feature type="region of interest" description="Disordered" evidence="5">
    <location>
        <begin position="971"/>
        <end position="1005"/>
    </location>
</feature>
<dbReference type="EMBL" id="JH971385">
    <property type="protein sequence ID" value="EKM83574.1"/>
    <property type="molecule type" value="Genomic_DNA"/>
</dbReference>